<dbReference type="SMART" id="SM00896">
    <property type="entry name" value="FDX-ACB"/>
    <property type="match status" value="1"/>
</dbReference>
<keyword evidence="6" id="KW-0067">ATP-binding</keyword>
<proteinExistence type="predicted"/>
<dbReference type="GeneID" id="33361367"/>
<protein>
    <recommendedName>
        <fullName evidence="2">phenylalanine--tRNA ligase</fullName>
        <ecNumber evidence="2">6.1.1.20</ecNumber>
    </recommendedName>
</protein>
<keyword evidence="5" id="KW-0547">Nucleotide-binding</keyword>
<dbReference type="InterPro" id="IPR045864">
    <property type="entry name" value="aa-tRNA-synth_II/BPL/LPL"/>
</dbReference>
<evidence type="ECO:0000256" key="9">
    <source>
        <dbReference type="ARBA" id="ARBA00023146"/>
    </source>
</evidence>
<evidence type="ECO:0000256" key="4">
    <source>
        <dbReference type="ARBA" id="ARBA00022723"/>
    </source>
</evidence>
<evidence type="ECO:0000256" key="6">
    <source>
        <dbReference type="ARBA" id="ARBA00022840"/>
    </source>
</evidence>
<dbReference type="PROSITE" id="PS51483">
    <property type="entry name" value="B5"/>
    <property type="match status" value="1"/>
</dbReference>
<dbReference type="RefSeq" id="YP_009398783.1">
    <property type="nucleotide sequence ID" value="NC_035293.1"/>
</dbReference>
<dbReference type="SUPFAM" id="SSF46955">
    <property type="entry name" value="Putative DNA-binding domain"/>
    <property type="match status" value="2"/>
</dbReference>
<evidence type="ECO:0000256" key="8">
    <source>
        <dbReference type="ARBA" id="ARBA00022917"/>
    </source>
</evidence>
<evidence type="ECO:0000256" key="3">
    <source>
        <dbReference type="ARBA" id="ARBA00022598"/>
    </source>
</evidence>
<evidence type="ECO:0000259" key="10">
    <source>
        <dbReference type="PROSITE" id="PS51447"/>
    </source>
</evidence>
<dbReference type="EMBL" id="MF101449">
    <property type="protein sequence ID" value="ARW67969.1"/>
    <property type="molecule type" value="Genomic_DNA"/>
</dbReference>
<dbReference type="Gene3D" id="3.30.930.10">
    <property type="entry name" value="Bira Bifunctional Protein, Domain 2"/>
    <property type="match status" value="1"/>
</dbReference>
<dbReference type="InterPro" id="IPR005121">
    <property type="entry name" value="Fdx_antiC-bd"/>
</dbReference>
<dbReference type="GO" id="GO:0005524">
    <property type="term" value="F:ATP binding"/>
    <property type="evidence" value="ECO:0007669"/>
    <property type="project" value="UniProtKB-KW"/>
</dbReference>
<dbReference type="GO" id="GO:0006432">
    <property type="term" value="P:phenylalanyl-tRNA aminoacylation"/>
    <property type="evidence" value="ECO:0007669"/>
    <property type="project" value="InterPro"/>
</dbReference>
<dbReference type="InterPro" id="IPR045060">
    <property type="entry name" value="Phe-tRNA-ligase_IIc_bsu"/>
</dbReference>
<feature type="domain" description="FDX-ACB" evidence="10">
    <location>
        <begin position="572"/>
        <end position="657"/>
    </location>
</feature>
<dbReference type="EC" id="6.1.1.20" evidence="2"/>
<dbReference type="Pfam" id="PF03484">
    <property type="entry name" value="B5"/>
    <property type="match status" value="1"/>
</dbReference>
<comment type="cofactor">
    <cofactor evidence="1">
        <name>Mg(2+)</name>
        <dbReference type="ChEBI" id="CHEBI:18420"/>
    </cofactor>
</comment>
<evidence type="ECO:0000256" key="5">
    <source>
        <dbReference type="ARBA" id="ARBA00022741"/>
    </source>
</evidence>
<keyword evidence="3 12" id="KW-0436">Ligase</keyword>
<dbReference type="Pfam" id="PF17759">
    <property type="entry name" value="tRNA_synthFbeta"/>
    <property type="match status" value="1"/>
</dbReference>
<name>A0A1Z1MQ32_KUECA</name>
<keyword evidence="9" id="KW-0030">Aminoacyl-tRNA synthetase</keyword>
<dbReference type="PANTHER" id="PTHR10947">
    <property type="entry name" value="PHENYLALANYL-TRNA SYNTHETASE BETA CHAIN AND LEUCINE-RICH REPEAT-CONTAINING PROTEIN 47"/>
    <property type="match status" value="1"/>
</dbReference>
<reference evidence="12" key="1">
    <citation type="journal article" date="2017" name="J. Phycol.">
        <title>Analysis of chloroplast genomes and a supermatrix inform reclassification of the Rhodomelaceae (Rhodophyta).</title>
        <authorList>
            <person name="Diaz-Tapia P."/>
            <person name="Maggs C.A."/>
            <person name="West J.A."/>
            <person name="Verbruggen H."/>
        </authorList>
    </citation>
    <scope>NUCLEOTIDE SEQUENCE</scope>
    <source>
        <strain evidence="12">PD1540</strain>
    </source>
</reference>
<keyword evidence="7" id="KW-0460">Magnesium</keyword>
<evidence type="ECO:0000256" key="7">
    <source>
        <dbReference type="ARBA" id="ARBA00022842"/>
    </source>
</evidence>
<gene>
    <name evidence="12" type="primary">syfB</name>
</gene>
<dbReference type="Gene3D" id="3.50.40.10">
    <property type="entry name" value="Phenylalanyl-trna Synthetase, Chain B, domain 3"/>
    <property type="match status" value="1"/>
</dbReference>
<geneLocation type="chloroplast" evidence="12"/>
<keyword evidence="8" id="KW-0648">Protein biosynthesis</keyword>
<keyword evidence="12" id="KW-0934">Plastid</keyword>
<feature type="domain" description="B5" evidence="11">
    <location>
        <begin position="244"/>
        <end position="329"/>
    </location>
</feature>
<keyword evidence="12" id="KW-0150">Chloroplast</keyword>
<organism evidence="12">
    <name type="scientific">Kuetzingia canaliculata</name>
    <name type="common">Red alga</name>
    <name type="synonym">Rytiphlaea canaliculata</name>
    <dbReference type="NCBI Taxonomy" id="228262"/>
    <lineage>
        <taxon>Eukaryota</taxon>
        <taxon>Rhodophyta</taxon>
        <taxon>Florideophyceae</taxon>
        <taxon>Rhodymeniophycidae</taxon>
        <taxon>Ceramiales</taxon>
        <taxon>Rhodomelaceae</taxon>
        <taxon>Amansieae</taxon>
        <taxon>Kuetzingia</taxon>
    </lineage>
</organism>
<dbReference type="GO" id="GO:0009328">
    <property type="term" value="C:phenylalanine-tRNA ligase complex"/>
    <property type="evidence" value="ECO:0007669"/>
    <property type="project" value="TreeGrafter"/>
</dbReference>
<evidence type="ECO:0000313" key="12">
    <source>
        <dbReference type="EMBL" id="ARW67969.1"/>
    </source>
</evidence>
<dbReference type="GO" id="GO:0003723">
    <property type="term" value="F:RNA binding"/>
    <property type="evidence" value="ECO:0007669"/>
    <property type="project" value="InterPro"/>
</dbReference>
<dbReference type="InterPro" id="IPR041616">
    <property type="entry name" value="PheRS_beta_core"/>
</dbReference>
<keyword evidence="4" id="KW-0479">Metal-binding</keyword>
<dbReference type="InterPro" id="IPR036690">
    <property type="entry name" value="Fdx_antiC-bd_sf"/>
</dbReference>
<dbReference type="AlphaFoldDB" id="A0A1Z1MQ32"/>
<evidence type="ECO:0000259" key="11">
    <source>
        <dbReference type="PROSITE" id="PS51483"/>
    </source>
</evidence>
<dbReference type="Gene3D" id="3.30.56.10">
    <property type="match status" value="2"/>
</dbReference>
<dbReference type="InterPro" id="IPR009061">
    <property type="entry name" value="DNA-bd_dom_put_sf"/>
</dbReference>
<dbReference type="GO" id="GO:0004826">
    <property type="term" value="F:phenylalanine-tRNA ligase activity"/>
    <property type="evidence" value="ECO:0007669"/>
    <property type="project" value="UniProtKB-EC"/>
</dbReference>
<dbReference type="Gene3D" id="3.30.70.380">
    <property type="entry name" value="Ferrodoxin-fold anticodon-binding domain"/>
    <property type="match status" value="1"/>
</dbReference>
<evidence type="ECO:0000256" key="2">
    <source>
        <dbReference type="ARBA" id="ARBA00012814"/>
    </source>
</evidence>
<dbReference type="Pfam" id="PF03147">
    <property type="entry name" value="FDX-ACB"/>
    <property type="match status" value="1"/>
</dbReference>
<dbReference type="PANTHER" id="PTHR10947:SF0">
    <property type="entry name" value="PHENYLALANINE--TRNA LIGASE BETA SUBUNIT"/>
    <property type="match status" value="1"/>
</dbReference>
<dbReference type="InterPro" id="IPR020825">
    <property type="entry name" value="Phe-tRNA_synthase-like_B3/B4"/>
</dbReference>
<accession>A0A1Z1MQ32</accession>
<sequence length="657" mass="78167">MQFSWKLLNIFINLKTINFKTFQEKLILSGIEINKVEYNNEHNDKIIDISITTNRKEICSTLNLAIEISNIFHIPIKILNIKLVEHSKIKSTQNINNQKLPDDIWYYRINHITYLKTFETPLWIIENLRINNINIQDNLIDNISSYIKIKWGQVFHSVDIKDLNKFLKRLQIPSYEKNKWQINEKRNGKVLIFIIYNTKLKKNIFNSIEFFENAYIDTMKIISTFTKCSISKAYSQYNYNNLKKIYSKIKIDKNEINTLLGQVKYKKLQFLSTKNILKIFRQLKFFPIYQKREKAFIIKVPYIRYHDLKRKIDIIEEIGRINEFENFIEKLPKKKHRGKTFNNYLKVKKIRQALRNLGFNEVINCCLVNNGIKQDNEINLYNPLNKDEKELRQSTLENLIIGYKNNIKHQNEHIEIFEIGKVFQKSFSSKYIEKQYLGGLLSNPKFTRKKWSDKTDYANLFHVKGIFETFLEIINSNAYLQKINISTYNTNDLIYEDSSNNLFSKYQKIGIYNPLNDILIGIIGRVSLNYTKKINLSKTNAINVYIFELNLNELNKTINKNYHLYYSIKEYSKYPSVTRDISIKIHYKNSVNSIIDKILKIDHKLIESIEIFNEYYEKDSSIKSIGLRITYRAKNRTLNSKDIINIDYNIKKLLAII</sequence>
<dbReference type="GO" id="GO:0000287">
    <property type="term" value="F:magnesium ion binding"/>
    <property type="evidence" value="ECO:0007669"/>
    <property type="project" value="InterPro"/>
</dbReference>
<dbReference type="SUPFAM" id="SSF54991">
    <property type="entry name" value="Anticodon-binding domain of PheRS"/>
    <property type="match status" value="1"/>
</dbReference>
<evidence type="ECO:0000256" key="1">
    <source>
        <dbReference type="ARBA" id="ARBA00001946"/>
    </source>
</evidence>
<dbReference type="SMART" id="SM00874">
    <property type="entry name" value="B5"/>
    <property type="match status" value="1"/>
</dbReference>
<dbReference type="PROSITE" id="PS51447">
    <property type="entry name" value="FDX_ACB"/>
    <property type="match status" value="1"/>
</dbReference>
<dbReference type="InterPro" id="IPR005147">
    <property type="entry name" value="tRNA_synthase_B5-dom"/>
</dbReference>
<dbReference type="SUPFAM" id="SSF55681">
    <property type="entry name" value="Class II aaRS and biotin synthetases"/>
    <property type="match status" value="1"/>
</dbReference>